<reference evidence="11" key="1">
    <citation type="submission" date="2021-01" db="EMBL/GenBank/DDBJ databases">
        <title>Modified the classification status of verrucomicrobia.</title>
        <authorList>
            <person name="Feng X."/>
        </authorList>
    </citation>
    <scope>NUCLEOTIDE SEQUENCE</scope>
    <source>
        <strain evidence="11">_KCTC 22039</strain>
    </source>
</reference>
<dbReference type="Pfam" id="PF02684">
    <property type="entry name" value="LpxB"/>
    <property type="match status" value="1"/>
</dbReference>
<dbReference type="EC" id="2.4.1.182" evidence="2 10"/>
<keyword evidence="8" id="KW-0443">Lipid metabolism</keyword>
<evidence type="ECO:0000313" key="12">
    <source>
        <dbReference type="Proteomes" id="UP000624703"/>
    </source>
</evidence>
<gene>
    <name evidence="11" type="primary">lpxB</name>
    <name evidence="11" type="ORF">JIN82_16215</name>
</gene>
<dbReference type="AlphaFoldDB" id="A0A8J7MIN5"/>
<keyword evidence="5" id="KW-0441">Lipid A biosynthesis</keyword>
<evidence type="ECO:0000256" key="3">
    <source>
        <dbReference type="ARBA" id="ARBA00020902"/>
    </source>
</evidence>
<evidence type="ECO:0000256" key="7">
    <source>
        <dbReference type="ARBA" id="ARBA00022679"/>
    </source>
</evidence>
<dbReference type="PANTHER" id="PTHR30372:SF4">
    <property type="entry name" value="LIPID-A-DISACCHARIDE SYNTHASE, MITOCHONDRIAL-RELATED"/>
    <property type="match status" value="1"/>
</dbReference>
<evidence type="ECO:0000256" key="1">
    <source>
        <dbReference type="ARBA" id="ARBA00002056"/>
    </source>
</evidence>
<comment type="function">
    <text evidence="1">Condensation of UDP-2,3-diacylglucosamine and 2,3-diacylglucosamine-1-phosphate to form lipid A disaccharide, a precursor of lipid A, a phosphorylated glycolipid that anchors the lipopolysaccharide to the outer membrane of the cell.</text>
</comment>
<evidence type="ECO:0000256" key="2">
    <source>
        <dbReference type="ARBA" id="ARBA00012687"/>
    </source>
</evidence>
<keyword evidence="6 11" id="KW-0328">Glycosyltransferase</keyword>
<keyword evidence="7 11" id="KW-0808">Transferase</keyword>
<evidence type="ECO:0000256" key="4">
    <source>
        <dbReference type="ARBA" id="ARBA00022516"/>
    </source>
</evidence>
<dbReference type="SUPFAM" id="SSF53756">
    <property type="entry name" value="UDP-Glycosyltransferase/glycogen phosphorylase"/>
    <property type="match status" value="1"/>
</dbReference>
<organism evidence="11 12">
    <name type="scientific">Persicirhabdus sediminis</name>
    <dbReference type="NCBI Taxonomy" id="454144"/>
    <lineage>
        <taxon>Bacteria</taxon>
        <taxon>Pseudomonadati</taxon>
        <taxon>Verrucomicrobiota</taxon>
        <taxon>Verrucomicrobiia</taxon>
        <taxon>Verrucomicrobiales</taxon>
        <taxon>Verrucomicrobiaceae</taxon>
        <taxon>Persicirhabdus</taxon>
    </lineage>
</organism>
<dbReference type="RefSeq" id="WP_200312719.1">
    <property type="nucleotide sequence ID" value="NZ_JAENIM010000047.1"/>
</dbReference>
<dbReference type="GO" id="GO:0005543">
    <property type="term" value="F:phospholipid binding"/>
    <property type="evidence" value="ECO:0007669"/>
    <property type="project" value="TreeGrafter"/>
</dbReference>
<keyword evidence="12" id="KW-1185">Reference proteome</keyword>
<evidence type="ECO:0000256" key="5">
    <source>
        <dbReference type="ARBA" id="ARBA00022556"/>
    </source>
</evidence>
<comment type="caution">
    <text evidence="11">The sequence shown here is derived from an EMBL/GenBank/DDBJ whole genome shotgun (WGS) entry which is preliminary data.</text>
</comment>
<dbReference type="InterPro" id="IPR003835">
    <property type="entry name" value="Glyco_trans_19"/>
</dbReference>
<dbReference type="NCBIfam" id="TIGR00215">
    <property type="entry name" value="lpxB"/>
    <property type="match status" value="1"/>
</dbReference>
<proteinExistence type="predicted"/>
<evidence type="ECO:0000256" key="10">
    <source>
        <dbReference type="NCBIfam" id="TIGR00215"/>
    </source>
</evidence>
<evidence type="ECO:0000313" key="11">
    <source>
        <dbReference type="EMBL" id="MBK1792709.1"/>
    </source>
</evidence>
<keyword evidence="4" id="KW-0444">Lipid biosynthesis</keyword>
<evidence type="ECO:0000256" key="8">
    <source>
        <dbReference type="ARBA" id="ARBA00023098"/>
    </source>
</evidence>
<comment type="catalytic activity">
    <reaction evidence="9">
        <text>a lipid X + a UDP-2-N,3-O-bis[(3R)-3-hydroxyacyl]-alpha-D-glucosamine = a lipid A disaccharide + UDP + H(+)</text>
        <dbReference type="Rhea" id="RHEA:67828"/>
        <dbReference type="ChEBI" id="CHEBI:15378"/>
        <dbReference type="ChEBI" id="CHEBI:58223"/>
        <dbReference type="ChEBI" id="CHEBI:137748"/>
        <dbReference type="ChEBI" id="CHEBI:176338"/>
        <dbReference type="ChEBI" id="CHEBI:176343"/>
        <dbReference type="EC" id="2.4.1.182"/>
    </reaction>
</comment>
<dbReference type="GO" id="GO:0016020">
    <property type="term" value="C:membrane"/>
    <property type="evidence" value="ECO:0007669"/>
    <property type="project" value="GOC"/>
</dbReference>
<dbReference type="EMBL" id="JAENIM010000047">
    <property type="protein sequence ID" value="MBK1792709.1"/>
    <property type="molecule type" value="Genomic_DNA"/>
</dbReference>
<protein>
    <recommendedName>
        <fullName evidence="3 10">Lipid-A-disaccharide synthase</fullName>
        <ecNumber evidence="2 10">2.4.1.182</ecNumber>
    </recommendedName>
</protein>
<evidence type="ECO:0000256" key="9">
    <source>
        <dbReference type="ARBA" id="ARBA00048975"/>
    </source>
</evidence>
<sequence>MSSVYIVAGEVSGDTHGAWLMRALESQIDRVKFYGAGGPQMAQLECSETQDWVEDAAVMGIWEVLKHYSYFKDKFYQMLAEIKRVQPDVLVLIDYPGFNLRLANKVREQVPGIKIVYYISPQVWAWNKKRIPKMAEVLDLMLCIFPFEKEIFEKAGLKTVFTGHPLVDELEEKREDCQRADNLVALLPGSREREVARLFPLMVEAARRMHAAKPGLKFESAAASEKLRVKMQQVIEEAKLPHEMQVELKLGGSHSLMQRASCGVIASGTATLEAAALGMPYCLVYKIAWPTYLMAKVLVKIEFIGLANILAGKAVVKEFIQCEADPCNVATELGLMMAQPKYRNEVQENLLLAASKLGEYGAHDRAASEIAKLLV</sequence>
<dbReference type="GO" id="GO:0009245">
    <property type="term" value="P:lipid A biosynthetic process"/>
    <property type="evidence" value="ECO:0007669"/>
    <property type="project" value="UniProtKB-UniRule"/>
</dbReference>
<dbReference type="GO" id="GO:0008915">
    <property type="term" value="F:lipid-A-disaccharide synthase activity"/>
    <property type="evidence" value="ECO:0007669"/>
    <property type="project" value="UniProtKB-UniRule"/>
</dbReference>
<dbReference type="Proteomes" id="UP000624703">
    <property type="component" value="Unassembled WGS sequence"/>
</dbReference>
<accession>A0A8J7MIN5</accession>
<name>A0A8J7MIN5_9BACT</name>
<dbReference type="PANTHER" id="PTHR30372">
    <property type="entry name" value="LIPID-A-DISACCHARIDE SYNTHASE"/>
    <property type="match status" value="1"/>
</dbReference>
<evidence type="ECO:0000256" key="6">
    <source>
        <dbReference type="ARBA" id="ARBA00022676"/>
    </source>
</evidence>